<dbReference type="RefSeq" id="XP_019620826.1">
    <property type="nucleotide sequence ID" value="XM_019765267.1"/>
</dbReference>
<name>A0A6P4YU74_BRABE</name>
<dbReference type="Proteomes" id="UP000515135">
    <property type="component" value="Unplaced"/>
</dbReference>
<dbReference type="GeneID" id="109467313"/>
<organism evidence="2 3">
    <name type="scientific">Branchiostoma belcheri</name>
    <name type="common">Amphioxus</name>
    <dbReference type="NCBI Taxonomy" id="7741"/>
    <lineage>
        <taxon>Eukaryota</taxon>
        <taxon>Metazoa</taxon>
        <taxon>Chordata</taxon>
        <taxon>Cephalochordata</taxon>
        <taxon>Leptocardii</taxon>
        <taxon>Amphioxiformes</taxon>
        <taxon>Branchiostomatidae</taxon>
        <taxon>Branchiostoma</taxon>
    </lineage>
</organism>
<feature type="compositionally biased region" description="Polar residues" evidence="1">
    <location>
        <begin position="244"/>
        <end position="278"/>
    </location>
</feature>
<accession>A0A6P4YU74</accession>
<feature type="region of interest" description="Disordered" evidence="1">
    <location>
        <begin position="224"/>
        <end position="299"/>
    </location>
</feature>
<keyword evidence="2" id="KW-1185">Reference proteome</keyword>
<dbReference type="AlphaFoldDB" id="A0A6P4YU74"/>
<reference evidence="3" key="1">
    <citation type="submission" date="2025-08" db="UniProtKB">
        <authorList>
            <consortium name="RefSeq"/>
        </authorList>
    </citation>
    <scope>IDENTIFICATION</scope>
    <source>
        <tissue evidence="3">Gonad</tissue>
    </source>
</reference>
<evidence type="ECO:0000313" key="3">
    <source>
        <dbReference type="RefSeq" id="XP_019620826.1"/>
    </source>
</evidence>
<sequence>MSESENIAEDLASKGAPMGTPNDSSALVECSSGDRPNANHTKVGSVPKARDTNPVYTQRTENADREENNMNPSPMYAVNASPKQEPSIIYTHEHACSSGHLPNARGVSKSQDPNPVYTQSTVNVDHTHQGKTRNPCPMYTQNAVNPNTTCPTVEHVEEDSSGSHYYANNDDTLDYVEEDNSTGEHYYVDDEDKPVESDENGQTVDTACDDVDMEPYAVAHMCADKEASATSSEATRTNERSHDTNTATNIRQNVSSNLAGTTDETNPSDTVGDNSTLHNLGRPSNAHHPNPVCGQNSLNPNPMYVPNVCRQTGNMSTFN</sequence>
<protein>
    <submittedName>
        <fullName evidence="3">Uncharacterized protein LOC109467313 isoform X2</fullName>
    </submittedName>
</protein>
<dbReference type="OrthoDB" id="342730at2759"/>
<proteinExistence type="predicted"/>
<gene>
    <name evidence="3" type="primary">LOC109467313</name>
</gene>
<evidence type="ECO:0000256" key="1">
    <source>
        <dbReference type="SAM" id="MobiDB-lite"/>
    </source>
</evidence>
<feature type="region of interest" description="Disordered" evidence="1">
    <location>
        <begin position="1"/>
        <end position="80"/>
    </location>
</feature>
<evidence type="ECO:0000313" key="2">
    <source>
        <dbReference type="Proteomes" id="UP000515135"/>
    </source>
</evidence>